<accession>X1RNG3</accession>
<gene>
    <name evidence="1" type="ORF">S12H4_23191</name>
</gene>
<protein>
    <submittedName>
        <fullName evidence="1">Uncharacterized protein</fullName>
    </submittedName>
</protein>
<evidence type="ECO:0000313" key="1">
    <source>
        <dbReference type="EMBL" id="GAI82193.1"/>
    </source>
</evidence>
<dbReference type="AlphaFoldDB" id="X1RNG3"/>
<comment type="caution">
    <text evidence="1">The sequence shown here is derived from an EMBL/GenBank/DDBJ whole genome shotgun (WGS) entry which is preliminary data.</text>
</comment>
<name>X1RNG3_9ZZZZ</name>
<dbReference type="EMBL" id="BARW01012256">
    <property type="protein sequence ID" value="GAI82193.1"/>
    <property type="molecule type" value="Genomic_DNA"/>
</dbReference>
<organism evidence="1">
    <name type="scientific">marine sediment metagenome</name>
    <dbReference type="NCBI Taxonomy" id="412755"/>
    <lineage>
        <taxon>unclassified sequences</taxon>
        <taxon>metagenomes</taxon>
        <taxon>ecological metagenomes</taxon>
    </lineage>
</organism>
<reference evidence="1" key="1">
    <citation type="journal article" date="2014" name="Front. Microbiol.">
        <title>High frequency of phylogenetically diverse reductive dehalogenase-homologous genes in deep subseafloor sedimentary metagenomes.</title>
        <authorList>
            <person name="Kawai M."/>
            <person name="Futagami T."/>
            <person name="Toyoda A."/>
            <person name="Takaki Y."/>
            <person name="Nishi S."/>
            <person name="Hori S."/>
            <person name="Arai W."/>
            <person name="Tsubouchi T."/>
            <person name="Morono Y."/>
            <person name="Uchiyama I."/>
            <person name="Ito T."/>
            <person name="Fujiyama A."/>
            <person name="Inagaki F."/>
            <person name="Takami H."/>
        </authorList>
    </citation>
    <scope>NUCLEOTIDE SEQUENCE</scope>
    <source>
        <strain evidence="1">Expedition CK06-06</strain>
    </source>
</reference>
<proteinExistence type="predicted"/>
<sequence>MRKIDQLKELLESQEFDPDNWTMLALEIEDREDHLLLADHDEQVGFAFDKTGEKFLGIVNWKE</sequence>